<evidence type="ECO:0000313" key="2">
    <source>
        <dbReference type="Proteomes" id="UP000324222"/>
    </source>
</evidence>
<name>A0A5B7KD24_PORTR</name>
<proteinExistence type="predicted"/>
<keyword evidence="2" id="KW-1185">Reference proteome</keyword>
<dbReference type="AlphaFoldDB" id="A0A5B7KD24"/>
<dbReference type="EMBL" id="VSRR010142002">
    <property type="protein sequence ID" value="MPD04624.1"/>
    <property type="molecule type" value="Genomic_DNA"/>
</dbReference>
<gene>
    <name evidence="1" type="ORF">E2C01_100321</name>
</gene>
<protein>
    <submittedName>
        <fullName evidence="1">Uncharacterized protein</fullName>
    </submittedName>
</protein>
<dbReference type="Proteomes" id="UP000324222">
    <property type="component" value="Unassembled WGS sequence"/>
</dbReference>
<accession>A0A5B7KD24</accession>
<comment type="caution">
    <text evidence="1">The sequence shown here is derived from an EMBL/GenBank/DDBJ whole genome shotgun (WGS) entry which is preliminary data.</text>
</comment>
<evidence type="ECO:0000313" key="1">
    <source>
        <dbReference type="EMBL" id="MPD04624.1"/>
    </source>
</evidence>
<reference evidence="1 2" key="1">
    <citation type="submission" date="2019-05" db="EMBL/GenBank/DDBJ databases">
        <title>Another draft genome of Portunus trituberculatus and its Hox gene families provides insights of decapod evolution.</title>
        <authorList>
            <person name="Jeong J.-H."/>
            <person name="Song I."/>
            <person name="Kim S."/>
            <person name="Choi T."/>
            <person name="Kim D."/>
            <person name="Ryu S."/>
            <person name="Kim W."/>
        </authorList>
    </citation>
    <scope>NUCLEOTIDE SEQUENCE [LARGE SCALE GENOMIC DNA]</scope>
    <source>
        <tissue evidence="1">Muscle</tissue>
    </source>
</reference>
<organism evidence="1 2">
    <name type="scientific">Portunus trituberculatus</name>
    <name type="common">Swimming crab</name>
    <name type="synonym">Neptunus trituberculatus</name>
    <dbReference type="NCBI Taxonomy" id="210409"/>
    <lineage>
        <taxon>Eukaryota</taxon>
        <taxon>Metazoa</taxon>
        <taxon>Ecdysozoa</taxon>
        <taxon>Arthropoda</taxon>
        <taxon>Crustacea</taxon>
        <taxon>Multicrustacea</taxon>
        <taxon>Malacostraca</taxon>
        <taxon>Eumalacostraca</taxon>
        <taxon>Eucarida</taxon>
        <taxon>Decapoda</taxon>
        <taxon>Pleocyemata</taxon>
        <taxon>Brachyura</taxon>
        <taxon>Eubrachyura</taxon>
        <taxon>Portunoidea</taxon>
        <taxon>Portunidae</taxon>
        <taxon>Portuninae</taxon>
        <taxon>Portunus</taxon>
    </lineage>
</organism>
<sequence length="147" mass="16180">MSAVTIFKQSVSHEKERKMHQSSPASARATPCSVLTCTAYICLMRPSALRAVLPLRPWNISCFNAHGSALNILHYAPGSAVTITTLNLPTHYHGGLRYPSLLVTCCPSPFLCLLEEDRPATTPLIPTQDYPKAHKDPKEATKIYGYL</sequence>